<gene>
    <name evidence="1" type="ORF">LY89DRAFT_779631</name>
</gene>
<organism evidence="1 2">
    <name type="scientific">Mollisia scopiformis</name>
    <name type="common">Conifer needle endophyte fungus</name>
    <name type="synonym">Phialocephala scopiformis</name>
    <dbReference type="NCBI Taxonomy" id="149040"/>
    <lineage>
        <taxon>Eukaryota</taxon>
        <taxon>Fungi</taxon>
        <taxon>Dikarya</taxon>
        <taxon>Ascomycota</taxon>
        <taxon>Pezizomycotina</taxon>
        <taxon>Leotiomycetes</taxon>
        <taxon>Helotiales</taxon>
        <taxon>Mollisiaceae</taxon>
        <taxon>Mollisia</taxon>
    </lineage>
</organism>
<dbReference type="RefSeq" id="XP_018074072.1">
    <property type="nucleotide sequence ID" value="XM_018222313.1"/>
</dbReference>
<evidence type="ECO:0000313" key="2">
    <source>
        <dbReference type="Proteomes" id="UP000070700"/>
    </source>
</evidence>
<dbReference type="GeneID" id="28832039"/>
<dbReference type="AlphaFoldDB" id="A0A194XIX5"/>
<dbReference type="SUPFAM" id="SSF81383">
    <property type="entry name" value="F-box domain"/>
    <property type="match status" value="1"/>
</dbReference>
<keyword evidence="2" id="KW-1185">Reference proteome</keyword>
<dbReference type="Proteomes" id="UP000070700">
    <property type="component" value="Unassembled WGS sequence"/>
</dbReference>
<sequence length="200" mass="24398">MSYYYSSYHPYKAPLEPPRRRWGLRRTSNSLKPSHWQARPSISAALFYHTPRTHTSRSYYHAPPESTRHHHHRSRLTDLPNELKLNIIEVLDPVSSACLGVSSRKMYPLHRSVHKKVGLYDQNVDSRVPLAFKLKNWVPKDYALDWQSEKFVKRERLAALEKERKRERESYWDERRRLWVWDVDYEDRDRGERRHRRRRH</sequence>
<name>A0A194XIX5_MOLSC</name>
<dbReference type="OrthoDB" id="3445164at2759"/>
<dbReference type="InParanoid" id="A0A194XIX5"/>
<evidence type="ECO:0000313" key="1">
    <source>
        <dbReference type="EMBL" id="KUJ19717.1"/>
    </source>
</evidence>
<dbReference type="InterPro" id="IPR036047">
    <property type="entry name" value="F-box-like_dom_sf"/>
</dbReference>
<dbReference type="KEGG" id="psco:LY89DRAFT_779631"/>
<accession>A0A194XIX5</accession>
<evidence type="ECO:0008006" key="3">
    <source>
        <dbReference type="Google" id="ProtNLM"/>
    </source>
</evidence>
<dbReference type="EMBL" id="KQ947410">
    <property type="protein sequence ID" value="KUJ19717.1"/>
    <property type="molecule type" value="Genomic_DNA"/>
</dbReference>
<reference evidence="1 2" key="1">
    <citation type="submission" date="2015-10" db="EMBL/GenBank/DDBJ databases">
        <title>Full genome of DAOMC 229536 Phialocephala scopiformis, a fungal endophyte of spruce producing the potent anti-insectan compound rugulosin.</title>
        <authorList>
            <consortium name="DOE Joint Genome Institute"/>
            <person name="Walker A.K."/>
            <person name="Frasz S.L."/>
            <person name="Seifert K.A."/>
            <person name="Miller J.D."/>
            <person name="Mondo S.J."/>
            <person name="Labutti K."/>
            <person name="Lipzen A."/>
            <person name="Dockter R."/>
            <person name="Kennedy M."/>
            <person name="Grigoriev I.V."/>
            <person name="Spatafora J.W."/>
        </authorList>
    </citation>
    <scope>NUCLEOTIDE SEQUENCE [LARGE SCALE GENOMIC DNA]</scope>
    <source>
        <strain evidence="1 2">CBS 120377</strain>
    </source>
</reference>
<protein>
    <recommendedName>
        <fullName evidence="3">F-box domain-containing protein</fullName>
    </recommendedName>
</protein>
<proteinExistence type="predicted"/>